<dbReference type="AlphaFoldDB" id="N9ZDT2"/>
<proteinExistence type="predicted"/>
<name>N9ZDT2_9FIRM</name>
<organism evidence="1 2">
    <name type="scientific">Enterocloster bolteae 90B8</name>
    <dbReference type="NCBI Taxonomy" id="997897"/>
    <lineage>
        <taxon>Bacteria</taxon>
        <taxon>Bacillati</taxon>
        <taxon>Bacillota</taxon>
        <taxon>Clostridia</taxon>
        <taxon>Lachnospirales</taxon>
        <taxon>Lachnospiraceae</taxon>
        <taxon>Enterocloster</taxon>
    </lineage>
</organism>
<dbReference type="EMBL" id="AGYG01000019">
    <property type="protein sequence ID" value="ENZ38031.1"/>
    <property type="molecule type" value="Genomic_DNA"/>
</dbReference>
<evidence type="ECO:0000313" key="2">
    <source>
        <dbReference type="Proteomes" id="UP000013041"/>
    </source>
</evidence>
<dbReference type="RefSeq" id="WP_002572323.1">
    <property type="nucleotide sequence ID" value="NZ_KB851154.1"/>
</dbReference>
<comment type="caution">
    <text evidence="1">The sequence shown here is derived from an EMBL/GenBank/DDBJ whole genome shotgun (WGS) entry which is preliminary data.</text>
</comment>
<reference evidence="1 2" key="1">
    <citation type="submission" date="2013-01" db="EMBL/GenBank/DDBJ databases">
        <title>The Genome Sequence of Clostridium bolteae 90B8.</title>
        <authorList>
            <consortium name="The Broad Institute Genome Sequencing Platform"/>
            <person name="Earl A."/>
            <person name="Ward D."/>
            <person name="Feldgarden M."/>
            <person name="Gevers D."/>
            <person name="Courvalin P."/>
            <person name="Lambert T."/>
            <person name="Walker B."/>
            <person name="Young S.K."/>
            <person name="Zeng Q."/>
            <person name="Gargeya S."/>
            <person name="Fitzgerald M."/>
            <person name="Haas B."/>
            <person name="Abouelleil A."/>
            <person name="Alvarado L."/>
            <person name="Arachchi H.M."/>
            <person name="Berlin A.M."/>
            <person name="Chapman S.B."/>
            <person name="Dewar J."/>
            <person name="Goldberg J."/>
            <person name="Griggs A."/>
            <person name="Gujja S."/>
            <person name="Hansen M."/>
            <person name="Howarth C."/>
            <person name="Imamovic A."/>
            <person name="Larimer J."/>
            <person name="McCowan C."/>
            <person name="Murphy C."/>
            <person name="Neiman D."/>
            <person name="Pearson M."/>
            <person name="Priest M."/>
            <person name="Roberts A."/>
            <person name="Saif S."/>
            <person name="Shea T."/>
            <person name="Sisk P."/>
            <person name="Sykes S."/>
            <person name="Wortman J."/>
            <person name="Nusbaum C."/>
            <person name="Birren B."/>
        </authorList>
    </citation>
    <scope>NUCLEOTIDE SEQUENCE [LARGE SCALE GENOMIC DNA]</scope>
    <source>
        <strain evidence="1 2">90B8</strain>
    </source>
</reference>
<protein>
    <submittedName>
        <fullName evidence="1">Uncharacterized protein</fullName>
    </submittedName>
</protein>
<dbReference type="Proteomes" id="UP000013041">
    <property type="component" value="Unassembled WGS sequence"/>
</dbReference>
<evidence type="ECO:0000313" key="1">
    <source>
        <dbReference type="EMBL" id="ENZ38031.1"/>
    </source>
</evidence>
<accession>N9ZDT2</accession>
<dbReference type="HOGENOM" id="CLU_3249402_0_0_9"/>
<sequence length="42" mass="4790">MFIVTTEMGTRDECSTINEAIEEAKRIEASILHPIAFIHEEN</sequence>
<gene>
    <name evidence="1" type="ORF">HMPREF1097_02612</name>
</gene>